<comment type="similarity">
    <text evidence="6">Belongs to the vsr family.</text>
</comment>
<sequence>MQRVRGVDTTPEMAVRRALHAHGYRFRLHDRTLMGRPDIVMKSRRTVIFIHGCFWHRHQGCRFASNPKTRQEFWQTKFRSNIARDQRAYSDLAARGWTIHVVWECEVKQGTYLQPLLTVLEQQSVSIGKSSSPAHKQES</sequence>
<evidence type="ECO:0000313" key="7">
    <source>
        <dbReference type="EMBL" id="MBR0666123.1"/>
    </source>
</evidence>
<dbReference type="NCBIfam" id="TIGR00632">
    <property type="entry name" value="vsr"/>
    <property type="match status" value="1"/>
</dbReference>
<dbReference type="Gene3D" id="3.40.960.10">
    <property type="entry name" value="VSR Endonuclease"/>
    <property type="match status" value="1"/>
</dbReference>
<comment type="caution">
    <text evidence="7">The sequence shown here is derived from an EMBL/GenBank/DDBJ whole genome shotgun (WGS) entry which is preliminary data.</text>
</comment>
<keyword evidence="8" id="KW-1185">Reference proteome</keyword>
<dbReference type="InterPro" id="IPR011335">
    <property type="entry name" value="Restrct_endonuc-II-like"/>
</dbReference>
<evidence type="ECO:0000256" key="4">
    <source>
        <dbReference type="ARBA" id="ARBA00022801"/>
    </source>
</evidence>
<proteinExistence type="inferred from homology"/>
<organism evidence="7 8">
    <name type="scientific">Plastoroseomonas hellenica</name>
    <dbReference type="NCBI Taxonomy" id="2687306"/>
    <lineage>
        <taxon>Bacteria</taxon>
        <taxon>Pseudomonadati</taxon>
        <taxon>Pseudomonadota</taxon>
        <taxon>Alphaproteobacteria</taxon>
        <taxon>Acetobacterales</taxon>
        <taxon>Acetobacteraceae</taxon>
        <taxon>Plastoroseomonas</taxon>
    </lineage>
</organism>
<dbReference type="Proteomes" id="UP001196870">
    <property type="component" value="Unassembled WGS sequence"/>
</dbReference>
<dbReference type="EC" id="3.1.-.-" evidence="6"/>
<evidence type="ECO:0000313" key="8">
    <source>
        <dbReference type="Proteomes" id="UP001196870"/>
    </source>
</evidence>
<comment type="function">
    <text evidence="6">May nick specific sequences that contain T:G mispairs resulting from m5C-deamination.</text>
</comment>
<evidence type="ECO:0000256" key="5">
    <source>
        <dbReference type="ARBA" id="ARBA00023204"/>
    </source>
</evidence>
<dbReference type="SUPFAM" id="SSF52980">
    <property type="entry name" value="Restriction endonuclease-like"/>
    <property type="match status" value="1"/>
</dbReference>
<keyword evidence="1 6" id="KW-0540">Nuclease</keyword>
<protein>
    <recommendedName>
        <fullName evidence="6">Very short patch repair endonuclease</fullName>
        <ecNumber evidence="6">3.1.-.-</ecNumber>
    </recommendedName>
</protein>
<accession>A0ABS5F0N8</accession>
<keyword evidence="3 6" id="KW-0227">DNA damage</keyword>
<dbReference type="CDD" id="cd00221">
    <property type="entry name" value="Vsr"/>
    <property type="match status" value="1"/>
</dbReference>
<dbReference type="InterPro" id="IPR004603">
    <property type="entry name" value="DNA_mismatch_endonuc_vsr"/>
</dbReference>
<dbReference type="PIRSF" id="PIRSF018267">
    <property type="entry name" value="VSR_endonuc"/>
    <property type="match status" value="1"/>
</dbReference>
<dbReference type="GO" id="GO:0004519">
    <property type="term" value="F:endonuclease activity"/>
    <property type="evidence" value="ECO:0007669"/>
    <property type="project" value="UniProtKB-KW"/>
</dbReference>
<keyword evidence="4 6" id="KW-0378">Hydrolase</keyword>
<gene>
    <name evidence="7" type="primary">vsr</name>
    <name evidence="7" type="ORF">GXW71_17315</name>
</gene>
<reference evidence="8" key="1">
    <citation type="journal article" date="2021" name="Syst. Appl. Microbiol.">
        <title>Roseomonas hellenica sp. nov., isolated from roots of wild-growing Alkanna tinctoria.</title>
        <authorList>
            <person name="Rat A."/>
            <person name="Naranjo H.D."/>
            <person name="Lebbe L."/>
            <person name="Cnockaert M."/>
            <person name="Krigas N."/>
            <person name="Grigoriadou K."/>
            <person name="Maloupa E."/>
            <person name="Willems A."/>
        </authorList>
    </citation>
    <scope>NUCLEOTIDE SEQUENCE [LARGE SCALE GENOMIC DNA]</scope>
    <source>
        <strain evidence="8">LMG 31523</strain>
    </source>
</reference>
<dbReference type="EMBL" id="JAAGBB010000020">
    <property type="protein sequence ID" value="MBR0666123.1"/>
    <property type="molecule type" value="Genomic_DNA"/>
</dbReference>
<keyword evidence="5 6" id="KW-0234">DNA repair</keyword>
<keyword evidence="2 6" id="KW-0255">Endonuclease</keyword>
<evidence type="ECO:0000256" key="1">
    <source>
        <dbReference type="ARBA" id="ARBA00022722"/>
    </source>
</evidence>
<evidence type="ECO:0000256" key="3">
    <source>
        <dbReference type="ARBA" id="ARBA00022763"/>
    </source>
</evidence>
<dbReference type="Pfam" id="PF03852">
    <property type="entry name" value="Vsr"/>
    <property type="match status" value="1"/>
</dbReference>
<evidence type="ECO:0000256" key="6">
    <source>
        <dbReference type="PIRNR" id="PIRNR018267"/>
    </source>
</evidence>
<name>A0ABS5F0N8_9PROT</name>
<evidence type="ECO:0000256" key="2">
    <source>
        <dbReference type="ARBA" id="ARBA00022759"/>
    </source>
</evidence>